<evidence type="ECO:0000259" key="2">
    <source>
        <dbReference type="Pfam" id="PF00149"/>
    </source>
</evidence>
<dbReference type="PANTHER" id="PTHR30337">
    <property type="entry name" value="COMPONENT OF ATP-DEPENDENT DSDNA EXONUCLEASE"/>
    <property type="match status" value="1"/>
</dbReference>
<name>A0ABM9MSM5_9LACO</name>
<accession>A0ABM9MSM5</accession>
<evidence type="ECO:0000313" key="3">
    <source>
        <dbReference type="EMBL" id="CAK1237060.1"/>
    </source>
</evidence>
<dbReference type="Pfam" id="PF00149">
    <property type="entry name" value="Metallophos"/>
    <property type="match status" value="1"/>
</dbReference>
<evidence type="ECO:0000256" key="1">
    <source>
        <dbReference type="ARBA" id="ARBA00022801"/>
    </source>
</evidence>
<dbReference type="SUPFAM" id="SSF56300">
    <property type="entry name" value="Metallo-dependent phosphatases"/>
    <property type="match status" value="1"/>
</dbReference>
<keyword evidence="4" id="KW-1185">Reference proteome</keyword>
<dbReference type="RefSeq" id="WP_010690634.1">
    <property type="nucleotide sequence ID" value="NZ_CAUZLN010000003.1"/>
</dbReference>
<dbReference type="InterPro" id="IPR041796">
    <property type="entry name" value="Mre11_N"/>
</dbReference>
<dbReference type="Proteomes" id="UP001314261">
    <property type="component" value="Unassembled WGS sequence"/>
</dbReference>
<dbReference type="PANTHER" id="PTHR30337:SF7">
    <property type="entry name" value="PHOSPHOESTERASE"/>
    <property type="match status" value="1"/>
</dbReference>
<dbReference type="PIRSF" id="PIRSF033091">
    <property type="entry name" value="Pesterase_YhaO"/>
    <property type="match status" value="1"/>
</dbReference>
<dbReference type="CDD" id="cd00840">
    <property type="entry name" value="MPP_Mre11_N"/>
    <property type="match status" value="1"/>
</dbReference>
<evidence type="ECO:0000313" key="4">
    <source>
        <dbReference type="Proteomes" id="UP001314261"/>
    </source>
</evidence>
<dbReference type="GO" id="GO:0004527">
    <property type="term" value="F:exonuclease activity"/>
    <property type="evidence" value="ECO:0007669"/>
    <property type="project" value="UniProtKB-KW"/>
</dbReference>
<dbReference type="Gene3D" id="3.60.21.10">
    <property type="match status" value="1"/>
</dbReference>
<organism evidence="3 4">
    <name type="scientific">Fructobacillus fructosus</name>
    <dbReference type="NCBI Taxonomy" id="1631"/>
    <lineage>
        <taxon>Bacteria</taxon>
        <taxon>Bacillati</taxon>
        <taxon>Bacillota</taxon>
        <taxon>Bacilli</taxon>
        <taxon>Lactobacillales</taxon>
        <taxon>Lactobacillaceae</taxon>
        <taxon>Fructobacillus</taxon>
    </lineage>
</organism>
<dbReference type="InterPro" id="IPR050535">
    <property type="entry name" value="DNA_Repair-Maintenance_Comp"/>
</dbReference>
<proteinExistence type="predicted"/>
<gene>
    <name evidence="3" type="ORF">R54839_PPFHFPJH_00715</name>
</gene>
<keyword evidence="3" id="KW-0540">Nuclease</keyword>
<sequence>MLSFIHAGDVHLGNPFKGLSRQLPEKFQKEIQEASFIAFQGLIDLAVTEKVDFVLFPGDLLNGSGVSARVQATLMSGFRQLKEAGITAIVSFGNHDYQAFDSQPRFWPENVLVFDHAVQEKVLTSRSGERVAFTGFSYADRSERRQRLADFPSRNPNVDYEIGLYHGSVGKLGDDYAAFSVDEMLAKNYDYWALGHIHQRATLHEQPTIAYSGNLQGLNRTEVGAKGVLLVQSGSHGLVERFIDLAPVRFEALTLTNVADPLAVVDALLQSNYSLPTFLTLTIDGPLQPALRQAYDEGHLLEVIQQSLPKSSNVWPIELTVQEQKTVVDALSATHDFSTAIEAVIQEGVGAKKLSDDVPLVVREYLNQPEGQVALRKSLEQLFSERRSSDED</sequence>
<feature type="domain" description="Calcineurin-like phosphoesterase" evidence="2">
    <location>
        <begin position="3"/>
        <end position="199"/>
    </location>
</feature>
<dbReference type="EMBL" id="CAUZLR010000003">
    <property type="protein sequence ID" value="CAK1237060.1"/>
    <property type="molecule type" value="Genomic_DNA"/>
</dbReference>
<dbReference type="InterPro" id="IPR029052">
    <property type="entry name" value="Metallo-depent_PP-like"/>
</dbReference>
<reference evidence="3 4" key="1">
    <citation type="submission" date="2023-10" db="EMBL/GenBank/DDBJ databases">
        <authorList>
            <person name="Botero Cardona J."/>
        </authorList>
    </citation>
    <scope>NUCLEOTIDE SEQUENCE [LARGE SCALE GENOMIC DNA]</scope>
    <source>
        <strain evidence="3 4">R-54839</strain>
    </source>
</reference>
<dbReference type="InterPro" id="IPR014576">
    <property type="entry name" value="Pesterase_YhaO"/>
</dbReference>
<keyword evidence="3" id="KW-0269">Exonuclease</keyword>
<comment type="caution">
    <text evidence="3">The sequence shown here is derived from an EMBL/GenBank/DDBJ whole genome shotgun (WGS) entry which is preliminary data.</text>
</comment>
<dbReference type="InterPro" id="IPR004843">
    <property type="entry name" value="Calcineurin-like_PHP"/>
</dbReference>
<keyword evidence="1" id="KW-0378">Hydrolase</keyword>
<protein>
    <submittedName>
        <fullName evidence="3">DNA repair exonuclease SbcCD nuclease subunit (SbcD)</fullName>
    </submittedName>
</protein>